<reference evidence="2" key="1">
    <citation type="journal article" date="2019" name="Int. J. Syst. Evol. Microbiol.">
        <title>The Global Catalogue of Microorganisms (GCM) 10K type strain sequencing project: providing services to taxonomists for standard genome sequencing and annotation.</title>
        <authorList>
            <consortium name="The Broad Institute Genomics Platform"/>
            <consortium name="The Broad Institute Genome Sequencing Center for Infectious Disease"/>
            <person name="Wu L."/>
            <person name="Ma J."/>
        </authorList>
    </citation>
    <scope>NUCLEOTIDE SEQUENCE [LARGE SCALE GENOMIC DNA]</scope>
    <source>
        <strain evidence="2">NBRC 103627</strain>
    </source>
</reference>
<evidence type="ECO:0000313" key="2">
    <source>
        <dbReference type="Proteomes" id="UP001596003"/>
    </source>
</evidence>
<dbReference type="EMBL" id="JBHSFY010000001">
    <property type="protein sequence ID" value="MFC4475628.1"/>
    <property type="molecule type" value="Genomic_DNA"/>
</dbReference>
<sequence length="148" mass="16916">MKNLVYSITICLLLVSCNSDNKKKNTTILKKEDKKTIEYDLGDEMSTEGAGAKADYTDSKIKKCTINIYGEMGQIEIIYVFEQNQINVSQENITYVTEGELINREKWTSEKMSYVLDLNGLLISNNGNQEKIFNVFHEVKNAVPFELK</sequence>
<accession>A0ABV8Z6L3</accession>
<dbReference type="Proteomes" id="UP001596003">
    <property type="component" value="Unassembled WGS sequence"/>
</dbReference>
<name>A0ABV8Z6L3_9FLAO</name>
<evidence type="ECO:0008006" key="3">
    <source>
        <dbReference type="Google" id="ProtNLM"/>
    </source>
</evidence>
<evidence type="ECO:0000313" key="1">
    <source>
        <dbReference type="EMBL" id="MFC4475628.1"/>
    </source>
</evidence>
<keyword evidence="2" id="KW-1185">Reference proteome</keyword>
<dbReference type="PROSITE" id="PS51257">
    <property type="entry name" value="PROKAR_LIPOPROTEIN"/>
    <property type="match status" value="1"/>
</dbReference>
<gene>
    <name evidence="1" type="ORF">ACFO3N_00965</name>
</gene>
<proteinExistence type="predicted"/>
<comment type="caution">
    <text evidence="1">The sequence shown here is derived from an EMBL/GenBank/DDBJ whole genome shotgun (WGS) entry which is preliminary data.</text>
</comment>
<organism evidence="1 2">
    <name type="scientific">Flavobacterium chungangensis</name>
    <dbReference type="NCBI Taxonomy" id="2708132"/>
    <lineage>
        <taxon>Bacteria</taxon>
        <taxon>Pseudomonadati</taxon>
        <taxon>Bacteroidota</taxon>
        <taxon>Flavobacteriia</taxon>
        <taxon>Flavobacteriales</taxon>
        <taxon>Flavobacteriaceae</taxon>
        <taxon>Flavobacterium</taxon>
    </lineage>
</organism>
<dbReference type="RefSeq" id="WP_379794868.1">
    <property type="nucleotide sequence ID" value="NZ_JBHSFY010000001.1"/>
</dbReference>
<protein>
    <recommendedName>
        <fullName evidence="3">Lipoprotein</fullName>
    </recommendedName>
</protein>